<reference evidence="7 8" key="1">
    <citation type="submission" date="2018-11" db="EMBL/GenBank/DDBJ databases">
        <title>Vibrio LJC006 sp. nov., isolated from seawater during the bloom of the enteromorpha.</title>
        <authorList>
            <person name="Liang J."/>
        </authorList>
    </citation>
    <scope>NUCLEOTIDE SEQUENCE [LARGE SCALE GENOMIC DNA]</scope>
    <source>
        <strain evidence="7 8">LJC006</strain>
    </source>
</reference>
<dbReference type="PIRSF" id="PIRSF006324">
    <property type="entry name" value="LeuE"/>
    <property type="match status" value="1"/>
</dbReference>
<gene>
    <name evidence="7" type="ORF">EES38_06860</name>
</gene>
<evidence type="ECO:0000256" key="5">
    <source>
        <dbReference type="ARBA" id="ARBA00023136"/>
    </source>
</evidence>
<evidence type="ECO:0000313" key="7">
    <source>
        <dbReference type="EMBL" id="RQW64295.1"/>
    </source>
</evidence>
<evidence type="ECO:0000256" key="2">
    <source>
        <dbReference type="ARBA" id="ARBA00022475"/>
    </source>
</evidence>
<accession>A0A3N9TL25</accession>
<evidence type="ECO:0000256" key="1">
    <source>
        <dbReference type="ARBA" id="ARBA00004651"/>
    </source>
</evidence>
<keyword evidence="5 6" id="KW-0472">Membrane</keyword>
<dbReference type="Proteomes" id="UP000281112">
    <property type="component" value="Unassembled WGS sequence"/>
</dbReference>
<dbReference type="OrthoDB" id="9804822at2"/>
<keyword evidence="3 6" id="KW-0812">Transmembrane</keyword>
<dbReference type="PANTHER" id="PTHR30086:SF20">
    <property type="entry name" value="ARGININE EXPORTER PROTEIN ARGO-RELATED"/>
    <property type="match status" value="1"/>
</dbReference>
<feature type="transmembrane region" description="Helical" evidence="6">
    <location>
        <begin position="6"/>
        <end position="29"/>
    </location>
</feature>
<dbReference type="PANTHER" id="PTHR30086">
    <property type="entry name" value="ARGININE EXPORTER PROTEIN ARGO"/>
    <property type="match status" value="1"/>
</dbReference>
<proteinExistence type="predicted"/>
<dbReference type="EMBL" id="RJVQ01000002">
    <property type="protein sequence ID" value="RQW64295.1"/>
    <property type="molecule type" value="Genomic_DNA"/>
</dbReference>
<dbReference type="InterPro" id="IPR001123">
    <property type="entry name" value="LeuE-type"/>
</dbReference>
<name>A0A3N9TL25_9VIBR</name>
<dbReference type="Pfam" id="PF01810">
    <property type="entry name" value="LysE"/>
    <property type="match status" value="1"/>
</dbReference>
<feature type="transmembrane region" description="Helical" evidence="6">
    <location>
        <begin position="77"/>
        <end position="95"/>
    </location>
</feature>
<feature type="transmembrane region" description="Helical" evidence="6">
    <location>
        <begin position="119"/>
        <end position="140"/>
    </location>
</feature>
<evidence type="ECO:0000256" key="4">
    <source>
        <dbReference type="ARBA" id="ARBA00022989"/>
    </source>
</evidence>
<dbReference type="GO" id="GO:0005886">
    <property type="term" value="C:plasma membrane"/>
    <property type="evidence" value="ECO:0007669"/>
    <property type="project" value="UniProtKB-SubCell"/>
</dbReference>
<keyword evidence="2" id="KW-1003">Cell membrane</keyword>
<feature type="transmembrane region" description="Helical" evidence="6">
    <location>
        <begin position="152"/>
        <end position="176"/>
    </location>
</feature>
<protein>
    <submittedName>
        <fullName evidence="7">LysE family translocator</fullName>
    </submittedName>
</protein>
<evidence type="ECO:0000313" key="8">
    <source>
        <dbReference type="Proteomes" id="UP000281112"/>
    </source>
</evidence>
<dbReference type="GO" id="GO:0015171">
    <property type="term" value="F:amino acid transmembrane transporter activity"/>
    <property type="evidence" value="ECO:0007669"/>
    <property type="project" value="TreeGrafter"/>
</dbReference>
<sequence>MELHSLLLFVIACLSINLIPGPDVIYIVSNTMKGQRSSGMRAAFGLGTGYFVHTLAACFGLSAIIMSSALLFSIIKWAGALYLLYLGIMSLRAMYRGSSTISNIQNTNLSSHGVFKQGVVVSLLNPKVALFFLSFLPQFIEVSSGSVTLQLFSLGLVFSLLATLCNVIYAVVGQWLLKGEKAKRYSRILEGVSGVLLIGLAGKIAFSQR</sequence>
<keyword evidence="8" id="KW-1185">Reference proteome</keyword>
<dbReference type="AlphaFoldDB" id="A0A3N9TL25"/>
<evidence type="ECO:0000256" key="6">
    <source>
        <dbReference type="SAM" id="Phobius"/>
    </source>
</evidence>
<feature type="transmembrane region" description="Helical" evidence="6">
    <location>
        <begin position="50"/>
        <end position="71"/>
    </location>
</feature>
<organism evidence="7 8">
    <name type="scientific">Vibrio viridaestus</name>
    <dbReference type="NCBI Taxonomy" id="2487322"/>
    <lineage>
        <taxon>Bacteria</taxon>
        <taxon>Pseudomonadati</taxon>
        <taxon>Pseudomonadota</taxon>
        <taxon>Gammaproteobacteria</taxon>
        <taxon>Vibrionales</taxon>
        <taxon>Vibrionaceae</taxon>
        <taxon>Vibrio</taxon>
    </lineage>
</organism>
<keyword evidence="4 6" id="KW-1133">Transmembrane helix</keyword>
<evidence type="ECO:0000256" key="3">
    <source>
        <dbReference type="ARBA" id="ARBA00022692"/>
    </source>
</evidence>
<comment type="caution">
    <text evidence="7">The sequence shown here is derived from an EMBL/GenBank/DDBJ whole genome shotgun (WGS) entry which is preliminary data.</text>
</comment>
<dbReference type="RefSeq" id="WP_124936416.1">
    <property type="nucleotide sequence ID" value="NZ_RJVQ01000002.1"/>
</dbReference>
<comment type="subcellular location">
    <subcellularLocation>
        <location evidence="1">Cell membrane</location>
        <topology evidence="1">Multi-pass membrane protein</topology>
    </subcellularLocation>
</comment>